<keyword evidence="2" id="KW-1185">Reference proteome</keyword>
<accession>A0ABQ8TCX0</accession>
<organism evidence="1 2">
    <name type="scientific">Periplaneta americana</name>
    <name type="common">American cockroach</name>
    <name type="synonym">Blatta americana</name>
    <dbReference type="NCBI Taxonomy" id="6978"/>
    <lineage>
        <taxon>Eukaryota</taxon>
        <taxon>Metazoa</taxon>
        <taxon>Ecdysozoa</taxon>
        <taxon>Arthropoda</taxon>
        <taxon>Hexapoda</taxon>
        <taxon>Insecta</taxon>
        <taxon>Pterygota</taxon>
        <taxon>Neoptera</taxon>
        <taxon>Polyneoptera</taxon>
        <taxon>Dictyoptera</taxon>
        <taxon>Blattodea</taxon>
        <taxon>Blattoidea</taxon>
        <taxon>Blattidae</taxon>
        <taxon>Blattinae</taxon>
        <taxon>Periplaneta</taxon>
    </lineage>
</organism>
<evidence type="ECO:0000313" key="2">
    <source>
        <dbReference type="Proteomes" id="UP001148838"/>
    </source>
</evidence>
<sequence length="95" mass="10673">MDLREVGCDDRDWINIAQDRNRCTNRNPSHCAMAGLCEGGNEPAGSLKAILSIANILESAQEVVCQRQGCEFQQQEQHVSSWAWKRRRGSKVVQS</sequence>
<name>A0ABQ8TCX0_PERAM</name>
<comment type="caution">
    <text evidence="1">The sequence shown here is derived from an EMBL/GenBank/DDBJ whole genome shotgun (WGS) entry which is preliminary data.</text>
</comment>
<evidence type="ECO:0000313" key="1">
    <source>
        <dbReference type="EMBL" id="KAJ4443675.1"/>
    </source>
</evidence>
<gene>
    <name evidence="1" type="ORF">ANN_05350</name>
</gene>
<proteinExistence type="predicted"/>
<dbReference type="Proteomes" id="UP001148838">
    <property type="component" value="Unassembled WGS sequence"/>
</dbReference>
<dbReference type="EMBL" id="JAJSOF020000013">
    <property type="protein sequence ID" value="KAJ4443675.1"/>
    <property type="molecule type" value="Genomic_DNA"/>
</dbReference>
<protein>
    <submittedName>
        <fullName evidence="1">Uncharacterized protein</fullName>
    </submittedName>
</protein>
<reference evidence="1 2" key="1">
    <citation type="journal article" date="2022" name="Allergy">
        <title>Genome assembly and annotation of Periplaneta americana reveal a comprehensive cockroach allergen profile.</title>
        <authorList>
            <person name="Wang L."/>
            <person name="Xiong Q."/>
            <person name="Saelim N."/>
            <person name="Wang L."/>
            <person name="Nong W."/>
            <person name="Wan A.T."/>
            <person name="Shi M."/>
            <person name="Liu X."/>
            <person name="Cao Q."/>
            <person name="Hui J.H.L."/>
            <person name="Sookrung N."/>
            <person name="Leung T.F."/>
            <person name="Tungtrongchitr A."/>
            <person name="Tsui S.K.W."/>
        </authorList>
    </citation>
    <scope>NUCLEOTIDE SEQUENCE [LARGE SCALE GENOMIC DNA]</scope>
    <source>
        <strain evidence="1">PWHHKU_190912</strain>
    </source>
</reference>